<evidence type="ECO:0000256" key="6">
    <source>
        <dbReference type="ARBA" id="ARBA00034488"/>
    </source>
</evidence>
<feature type="domain" description="Kinesin motor" evidence="10">
    <location>
        <begin position="96"/>
        <end position="440"/>
    </location>
</feature>
<dbReference type="InterPro" id="IPR036961">
    <property type="entry name" value="Kinesin_motor_dom_sf"/>
</dbReference>
<evidence type="ECO:0000313" key="12">
    <source>
        <dbReference type="Proteomes" id="UP001374535"/>
    </source>
</evidence>
<keyword evidence="4 8" id="KW-0175">Coiled coil</keyword>
<evidence type="ECO:0000256" key="1">
    <source>
        <dbReference type="ARBA" id="ARBA00022701"/>
    </source>
</evidence>
<dbReference type="SMART" id="SM00129">
    <property type="entry name" value="KISc"/>
    <property type="match status" value="1"/>
</dbReference>
<dbReference type="FunFam" id="3.40.850.10:FF:000052">
    <property type="entry name" value="Kinesin-like protein KIN-12F"/>
    <property type="match status" value="1"/>
</dbReference>
<dbReference type="GO" id="GO:0005524">
    <property type="term" value="F:ATP binding"/>
    <property type="evidence" value="ECO:0007669"/>
    <property type="project" value="UniProtKB-UniRule"/>
</dbReference>
<dbReference type="EMBL" id="CP144695">
    <property type="protein sequence ID" value="WVZ07435.1"/>
    <property type="molecule type" value="Genomic_DNA"/>
</dbReference>
<dbReference type="GO" id="GO:0008017">
    <property type="term" value="F:microtubule binding"/>
    <property type="evidence" value="ECO:0007669"/>
    <property type="project" value="InterPro"/>
</dbReference>
<dbReference type="PROSITE" id="PS00411">
    <property type="entry name" value="KINESIN_MOTOR_1"/>
    <property type="match status" value="1"/>
</dbReference>
<feature type="coiled-coil region" evidence="8">
    <location>
        <begin position="1125"/>
        <end position="1222"/>
    </location>
</feature>
<dbReference type="Pfam" id="PF00225">
    <property type="entry name" value="Kinesin"/>
    <property type="match status" value="1"/>
</dbReference>
<feature type="compositionally biased region" description="Low complexity" evidence="9">
    <location>
        <begin position="17"/>
        <end position="31"/>
    </location>
</feature>
<evidence type="ECO:0000256" key="8">
    <source>
        <dbReference type="SAM" id="Coils"/>
    </source>
</evidence>
<evidence type="ECO:0000256" key="9">
    <source>
        <dbReference type="SAM" id="MobiDB-lite"/>
    </source>
</evidence>
<dbReference type="GO" id="GO:0007018">
    <property type="term" value="P:microtubule-based movement"/>
    <property type="evidence" value="ECO:0007669"/>
    <property type="project" value="InterPro"/>
</dbReference>
<protein>
    <recommendedName>
        <fullName evidence="10">Kinesin motor domain-containing protein</fullName>
    </recommendedName>
</protein>
<keyword evidence="1" id="KW-0493">Microtubule</keyword>
<feature type="compositionally biased region" description="Polar residues" evidence="9">
    <location>
        <begin position="634"/>
        <end position="653"/>
    </location>
</feature>
<dbReference type="InterPro" id="IPR044986">
    <property type="entry name" value="KIF15/KIN-12"/>
</dbReference>
<dbReference type="PROSITE" id="PS50067">
    <property type="entry name" value="KINESIN_MOTOR_2"/>
    <property type="match status" value="1"/>
</dbReference>
<dbReference type="InterPro" id="IPR027417">
    <property type="entry name" value="P-loop_NTPase"/>
</dbReference>
<reference evidence="11 12" key="1">
    <citation type="journal article" date="2023" name="Life. Sci Alliance">
        <title>Evolutionary insights into 3D genome organization and epigenetic landscape of Vigna mungo.</title>
        <authorList>
            <person name="Junaid A."/>
            <person name="Singh B."/>
            <person name="Bhatia S."/>
        </authorList>
    </citation>
    <scope>NUCLEOTIDE SEQUENCE [LARGE SCALE GENOMIC DNA]</scope>
    <source>
        <strain evidence="11">Urdbean</strain>
    </source>
</reference>
<keyword evidence="3 7" id="KW-0067">ATP-binding</keyword>
<dbReference type="PANTHER" id="PTHR37739:SF16">
    <property type="entry name" value="KINESIN-LIKE PROTEIN"/>
    <property type="match status" value="1"/>
</dbReference>
<feature type="binding site" evidence="7">
    <location>
        <begin position="182"/>
        <end position="189"/>
    </location>
    <ligand>
        <name>ATP</name>
        <dbReference type="ChEBI" id="CHEBI:30616"/>
    </ligand>
</feature>
<dbReference type="SUPFAM" id="SSF52540">
    <property type="entry name" value="P-loop containing nucleoside triphosphate hydrolases"/>
    <property type="match status" value="1"/>
</dbReference>
<dbReference type="GO" id="GO:0007112">
    <property type="term" value="P:male meiosis cytokinesis"/>
    <property type="evidence" value="ECO:0007669"/>
    <property type="project" value="UniProtKB-ARBA"/>
</dbReference>
<keyword evidence="2 7" id="KW-0547">Nucleotide-binding</keyword>
<feature type="coiled-coil region" evidence="8">
    <location>
        <begin position="447"/>
        <end position="474"/>
    </location>
</feature>
<dbReference type="GO" id="GO:0055046">
    <property type="term" value="P:microgametogenesis"/>
    <property type="evidence" value="ECO:0007669"/>
    <property type="project" value="UniProtKB-ARBA"/>
</dbReference>
<accession>A0AAQ3NED3</accession>
<feature type="region of interest" description="Disordered" evidence="9">
    <location>
        <begin position="627"/>
        <end position="655"/>
    </location>
</feature>
<dbReference type="Gene3D" id="3.40.850.10">
    <property type="entry name" value="Kinesin motor domain"/>
    <property type="match status" value="1"/>
</dbReference>
<dbReference type="Proteomes" id="UP001374535">
    <property type="component" value="Chromosome 6"/>
</dbReference>
<dbReference type="GO" id="GO:0080175">
    <property type="term" value="P:phragmoplast microtubule organization"/>
    <property type="evidence" value="ECO:0007669"/>
    <property type="project" value="UniProtKB-ARBA"/>
</dbReference>
<dbReference type="InterPro" id="IPR001752">
    <property type="entry name" value="Kinesin_motor_dom"/>
</dbReference>
<proteinExistence type="inferred from homology"/>
<evidence type="ECO:0000256" key="7">
    <source>
        <dbReference type="PROSITE-ProRule" id="PRU00283"/>
    </source>
</evidence>
<evidence type="ECO:0000313" key="11">
    <source>
        <dbReference type="EMBL" id="WVZ07435.1"/>
    </source>
</evidence>
<evidence type="ECO:0000259" key="10">
    <source>
        <dbReference type="PROSITE" id="PS50067"/>
    </source>
</evidence>
<evidence type="ECO:0000256" key="2">
    <source>
        <dbReference type="ARBA" id="ARBA00022741"/>
    </source>
</evidence>
<gene>
    <name evidence="11" type="ORF">V8G54_020781</name>
</gene>
<keyword evidence="5 7" id="KW-0505">Motor protein</keyword>
<name>A0AAQ3NED3_VIGMU</name>
<dbReference type="InterPro" id="IPR019821">
    <property type="entry name" value="Kinesin_motor_CS"/>
</dbReference>
<dbReference type="PRINTS" id="PR00380">
    <property type="entry name" value="KINESINHEAVY"/>
</dbReference>
<dbReference type="GO" id="GO:0009524">
    <property type="term" value="C:phragmoplast"/>
    <property type="evidence" value="ECO:0007669"/>
    <property type="project" value="UniProtKB-ARBA"/>
</dbReference>
<organism evidence="11 12">
    <name type="scientific">Vigna mungo</name>
    <name type="common">Black gram</name>
    <name type="synonym">Phaseolus mungo</name>
    <dbReference type="NCBI Taxonomy" id="3915"/>
    <lineage>
        <taxon>Eukaryota</taxon>
        <taxon>Viridiplantae</taxon>
        <taxon>Streptophyta</taxon>
        <taxon>Embryophyta</taxon>
        <taxon>Tracheophyta</taxon>
        <taxon>Spermatophyta</taxon>
        <taxon>Magnoliopsida</taxon>
        <taxon>eudicotyledons</taxon>
        <taxon>Gunneridae</taxon>
        <taxon>Pentapetalae</taxon>
        <taxon>rosids</taxon>
        <taxon>fabids</taxon>
        <taxon>Fabales</taxon>
        <taxon>Fabaceae</taxon>
        <taxon>Papilionoideae</taxon>
        <taxon>50 kb inversion clade</taxon>
        <taxon>NPAAA clade</taxon>
        <taxon>indigoferoid/millettioid clade</taxon>
        <taxon>Phaseoleae</taxon>
        <taxon>Vigna</taxon>
    </lineage>
</organism>
<comment type="similarity">
    <text evidence="6">Belongs to the TRAFAC class myosin-kinesin ATPase superfamily. Kinesin family. KIN-12 subfamily.</text>
</comment>
<evidence type="ECO:0000256" key="5">
    <source>
        <dbReference type="ARBA" id="ARBA00023175"/>
    </source>
</evidence>
<feature type="coiled-coil region" evidence="8">
    <location>
        <begin position="891"/>
        <end position="918"/>
    </location>
</feature>
<evidence type="ECO:0000256" key="4">
    <source>
        <dbReference type="ARBA" id="ARBA00023054"/>
    </source>
</evidence>
<dbReference type="GO" id="GO:0005874">
    <property type="term" value="C:microtubule"/>
    <property type="evidence" value="ECO:0007669"/>
    <property type="project" value="UniProtKB-KW"/>
</dbReference>
<dbReference type="PANTHER" id="PTHR37739">
    <property type="entry name" value="KINESIN-LIKE PROTEIN KIN-12D"/>
    <property type="match status" value="1"/>
</dbReference>
<feature type="region of interest" description="Disordered" evidence="9">
    <location>
        <begin position="1"/>
        <end position="72"/>
    </location>
</feature>
<feature type="region of interest" description="Disordered" evidence="9">
    <location>
        <begin position="526"/>
        <end position="603"/>
    </location>
</feature>
<keyword evidence="12" id="KW-1185">Reference proteome</keyword>
<feature type="compositionally biased region" description="Polar residues" evidence="9">
    <location>
        <begin position="532"/>
        <end position="553"/>
    </location>
</feature>
<sequence length="1285" mass="143358">MKHFMLPRNPLRDAELASAATTAASPSSAKTRPSRKHKHSKENDPPSDPNLAVPSPAKFKSPLPPRPPASNPLKRKLAMAADALTDNSLPASSDSGVKVIVRMRPLCPDKDEGDPTVQKVSNDSLSINGHNFTFDSVADTAATQAGFLFLVMLSTLDIFEHVGAPLVEHCLAGFNSSVFAYGQTGSGKTYTMWGPANCLSEENDQQGLAPRVFQQLFARINEEQIKHSDKQLNYQCNCSFLEIYNEQIMDLLDPSLKNLQIREDVKSGVYVENLTEEPVSSIKDVTQLLIKGLSNRRTGATSINSESSRSHTVLICVVESRCKSTADGVSRFKTSRINLVDLAGSERQKSTGAAGERLKEAGNINRSLSQLGNLINILAEVSQSGKQRHIPYRDSRLTFLLQESLGGNAKLAMICAISPAQSCRSETFSTLRFAQRAKAIKNKAVVNEVMEEDVKHLRQVIRQLRDELHRIKENGYNPMGSSGGHSAAWIRRSLNLLQSSLNRPPPLSRVDEDGDEEMEIDEEVIEDHDEASCNTNMPSNCNTAADNDNGMNTDDQDLAQPSEEKNIPGSKSLSEEPSCPMGESDIGSFTGFSAPDVPSESPSAAMNCVSPASLSIVQCDLSPILKSPAPSVSPRISTSRKSLRTSTGLSPSESDLHVEKELGIRTSNKKNSYSACSSQTAPNFISKTENLAASIRHGLEVIHSYQRNSALRQSANRFSLRPRESRLVFPVDKVDVGLQTSLDDNVGENSVLFTCSNCKSRAQLEANETDNNSNLQLVPFECPGSVDRPKKQVLKAVEKVLAESIRREMALEEFCAKQSSEILQLNRLVEQYKHERECNAIITQTREDKILRLESLMDGVLPTEEFMAEELVALNHEHKLLKDKYENHPEVLEMKIELKKVQDELEKYQNFYKFGEREVLMEEIQSLRSQLQFYIDSSSTSSRKQYPLLQLTLSSDPSTAATLAAIPELTDEREETNEILASSNNDIEAKEILESSKNNNEAKEILESSKNDIEAQFEQERIKWTEAESRWICLSEELRAELESIRMLSEKRKQELDAERQCTQELQEAMHMAIEGHARLLEQYADLEEKHIHLLARHRQIQDGIEDVKKAASRAGVRGAESKFINALAAEISALKAEREKERRILRDENKGLQSQLKDTAEAVQAAGELLLRLKEAEETVTAAQKRAMDAEQEAAKAYKQIDKLKKKYEKEIITLNELLAEARLPKESVRPTYDDDVVMPSYDDSKEPNSFNDRFEPFHNNAEYGELAKLAEPSWFSGYDRCNI</sequence>
<evidence type="ECO:0000256" key="3">
    <source>
        <dbReference type="ARBA" id="ARBA00022840"/>
    </source>
</evidence>
<dbReference type="GO" id="GO:0003777">
    <property type="term" value="F:microtubule motor activity"/>
    <property type="evidence" value="ECO:0007669"/>
    <property type="project" value="InterPro"/>
</dbReference>